<dbReference type="SUPFAM" id="SSF51445">
    <property type="entry name" value="(Trans)glycosidases"/>
    <property type="match status" value="1"/>
</dbReference>
<accession>A0A4U0XSJ4</accession>
<comment type="catalytic activity">
    <reaction evidence="1">
        <text>Hydrolysis of terminal, non-reducing (1-&gt;4)-linked alpha-D-glucose residues with release of alpha-D-glucose.</text>
        <dbReference type="EC" id="3.2.1.20"/>
    </reaction>
</comment>
<keyword evidence="5 8" id="KW-0378">Hydrolase</keyword>
<evidence type="ECO:0000256" key="8">
    <source>
        <dbReference type="PROSITE-ProRule" id="PRU00555"/>
    </source>
</evidence>
<evidence type="ECO:0000256" key="9">
    <source>
        <dbReference type="RuleBase" id="RU362103"/>
    </source>
</evidence>
<evidence type="ECO:0000313" key="11">
    <source>
        <dbReference type="EMBL" id="TKA77915.1"/>
    </source>
</evidence>
<evidence type="ECO:0000256" key="6">
    <source>
        <dbReference type="ARBA" id="ARBA00023180"/>
    </source>
</evidence>
<evidence type="ECO:0000259" key="10">
    <source>
        <dbReference type="PROSITE" id="PS51210"/>
    </source>
</evidence>
<sequence length="1522" mass="165056">MHFQSLSIAALALFALTSASPVDKRLTLSAYTPFNAVCPSTPLVRPATSLGSSEAAYISARKRKAKVGLAAWLTKTNSAFKPSSLPTVGFTSSGGGLRALLETAGVIQSFDSRDSNVGTSGIFQGLTYESGLSGGGWFLSSFAGNNWPTVTSLKTGLWEQAFMDSVLLPSVLLTQDVVDYSLVADDIVSKQAAGYPVTIVDPYGRLLSYQLLYGFDGGVADRLSGITSNSNFTSHNVPYPIITALGVATYQGQCYPTMNATQYEFHPYEFGSWDTGVSAFTQTEYLGSHLTNGQPTTPGVCTVNYDNLGYVLGTSSDVFNAACAIVPAVNNTASLPQTLEALVAQAHAPATQDTYAIYPNPFHGYARSALVSSELELNLADGGEGNQNNPIWPFIQPERNVDVLIVNDNSADTTDNFPNGTEIRTTYLRAQQVGLSKMPFIPDVPVFISEGLNKRATFFGCNETDTTLMIFLPNVAYSYPSGQPTARLQYNTADTDGMIANGVLIGTQNSDANWPFCLACGIMSVTLIPNVLDSKAVDAQTVCPGYTVSNIRQNRNSLTATLSLAGPACNVYGTDVKILNLTVQYQSADRLAVNIQPAYIDTSNYSQYILSETVVPRPIAEGNVTNFTGDLEFNWSNDPTFSFTVTRKSTGNVIFDTTGSVLVYENQFIEFVSRLPENYNLYGLGERIHGLRLGNNFSATIYAAGAGDPLDYNLYGSHPFYLDTRYFEADFSTGNLTLYTGNSTDFDSKYVSYSHGVFLRNAHGQEVILKSEGLTWRTLGGSIDLYFFNGPSQPEVTKQFQTGAIGTPAMQQYFTFGYHQCRWGYANWSQLQEVVDEFRRFDIPLESIWADIDYMDHYRDFTLDPLAFPVDEGLAFFERLGAKNQHFVPIVDAALYIPNPDNASDAYATYNRGNDSGVFLRNPDGSQYIGTVWPGYTVFPDWRAVNAVSCVQWYRNVKFSGIWIDMSEVASFCVGSCGSGNVTMNPVHPPLILPGEPGNVRYSHLKGIRLANINDATSGLAASSSQAASTATTPDCALSSFSSTSYLRTTPTLEVRNVNYPPYVINNVQGDLAKNTVSPNATHADGVEEYDVHNLFGHQILNSTYTGLLQVFPNLRPFIIGRSTFAGSGKWAGHWGGDNASRWHYMFFSIPQALSFSLFGIPMFGVDTCGFDGNSDEELCNRWMQLAAFFPFYRNHNILSANPQEPYVWASVIDASKSAMRIRYTLLPYMYTLFHLAHTTGSTVMRAMAWEFPTEPGLANADRQFLLGPSILVTPVLEQGASSVMGVFPGFAAGECWYDWYTQTRVAHDAAAGQNVTIPAPLGHIPVFIRGGSVIPIQEPGYTTAESRNNPWSVLVALSADGTASGSLYVDDGKSLVQNATLDVVFTAVGGRFMANVSGTYKDLNSCANVTIMGVNACGQVTLNGSPLPSSFVTCNSTSGVLSITGLESATSRGAWAKSWELEYAGCADRNATVAGELAKQTANAALEGLSGLSGQTPLALRLWQLLSLCSMCVEDIVLNKA</sequence>
<dbReference type="InterPro" id="IPR030459">
    <property type="entry name" value="Glyco_hydro_31_CS"/>
</dbReference>
<dbReference type="Gene3D" id="2.60.40.1760">
    <property type="entry name" value="glycosyl hydrolase (family 31)"/>
    <property type="match status" value="1"/>
</dbReference>
<dbReference type="InterPro" id="IPR000322">
    <property type="entry name" value="Glyco_hydro_31_TIM"/>
</dbReference>
<comment type="catalytic activity">
    <reaction evidence="9">
        <text>a 1-acyl-sn-glycero-3-phosphocholine + H2O = sn-glycerol 3-phosphocholine + a fatty acid + H(+)</text>
        <dbReference type="Rhea" id="RHEA:15177"/>
        <dbReference type="ChEBI" id="CHEBI:15377"/>
        <dbReference type="ChEBI" id="CHEBI:15378"/>
        <dbReference type="ChEBI" id="CHEBI:16870"/>
        <dbReference type="ChEBI" id="CHEBI:28868"/>
        <dbReference type="ChEBI" id="CHEBI:58168"/>
        <dbReference type="EC" id="3.1.1.5"/>
    </reaction>
</comment>
<dbReference type="Gene3D" id="2.60.40.1180">
    <property type="entry name" value="Golgi alpha-mannosidase II"/>
    <property type="match status" value="2"/>
</dbReference>
<evidence type="ECO:0000256" key="4">
    <source>
        <dbReference type="ARBA" id="ARBA00022729"/>
    </source>
</evidence>
<dbReference type="Pfam" id="PF01055">
    <property type="entry name" value="Glyco_hydro_31_2nd"/>
    <property type="match status" value="1"/>
</dbReference>
<evidence type="ECO:0000256" key="2">
    <source>
        <dbReference type="ARBA" id="ARBA00007806"/>
    </source>
</evidence>
<dbReference type="InterPro" id="IPR030458">
    <property type="entry name" value="Glyco_hydro_31_AS"/>
</dbReference>
<dbReference type="EC" id="3.1.1.5" evidence="9"/>
<dbReference type="InterPro" id="IPR048395">
    <property type="entry name" value="Glyco_hydro_31_C"/>
</dbReference>
<dbReference type="EMBL" id="NAJN01000165">
    <property type="protein sequence ID" value="TKA77915.1"/>
    <property type="molecule type" value="Genomic_DNA"/>
</dbReference>
<keyword evidence="6" id="KW-0325">Glycoprotein</keyword>
<dbReference type="InterPro" id="IPR011013">
    <property type="entry name" value="Gal_mutarotase_sf_dom"/>
</dbReference>
<dbReference type="STRING" id="331657.A0A4U0XSJ4"/>
<reference evidence="11 12" key="1">
    <citation type="submission" date="2017-03" db="EMBL/GenBank/DDBJ databases">
        <title>Genomes of endolithic fungi from Antarctica.</title>
        <authorList>
            <person name="Coleine C."/>
            <person name="Masonjones S."/>
            <person name="Stajich J.E."/>
        </authorList>
    </citation>
    <scope>NUCLEOTIDE SEQUENCE [LARGE SCALE GENOMIC DNA]</scope>
    <source>
        <strain evidence="11 12">CCFEE 5187</strain>
    </source>
</reference>
<feature type="signal peptide" evidence="9">
    <location>
        <begin position="1"/>
        <end position="19"/>
    </location>
</feature>
<protein>
    <recommendedName>
        <fullName evidence="9">Lysophospholipase</fullName>
        <ecNumber evidence="9">3.1.1.5</ecNumber>
    </recommendedName>
</protein>
<gene>
    <name evidence="11" type="ORF">B0A49_05462</name>
</gene>
<dbReference type="SUPFAM" id="SSF51011">
    <property type="entry name" value="Glycosyl hydrolase domain"/>
    <property type="match status" value="1"/>
</dbReference>
<comment type="similarity">
    <text evidence="3 9">Belongs to the lysophospholipase family.</text>
</comment>
<dbReference type="SMART" id="SM00022">
    <property type="entry name" value="PLAc"/>
    <property type="match status" value="1"/>
</dbReference>
<dbReference type="InterPro" id="IPR013780">
    <property type="entry name" value="Glyco_hydro_b"/>
</dbReference>
<dbReference type="FunFam" id="2.60.40.1180:FF:000001">
    <property type="entry name" value="Maltase-glucoamylase, intestinal"/>
    <property type="match status" value="1"/>
</dbReference>
<evidence type="ECO:0000256" key="3">
    <source>
        <dbReference type="ARBA" id="ARBA00008780"/>
    </source>
</evidence>
<evidence type="ECO:0000256" key="5">
    <source>
        <dbReference type="ARBA" id="ARBA00022801"/>
    </source>
</evidence>
<dbReference type="PROSITE" id="PS51210">
    <property type="entry name" value="PLA2C"/>
    <property type="match status" value="1"/>
</dbReference>
<name>A0A4U0XSJ4_9PEZI</name>
<dbReference type="Gene3D" id="3.20.20.80">
    <property type="entry name" value="Glycosidases"/>
    <property type="match status" value="2"/>
</dbReference>
<evidence type="ECO:0000256" key="1">
    <source>
        <dbReference type="ARBA" id="ARBA00001657"/>
    </source>
</evidence>
<dbReference type="Pfam" id="PF01735">
    <property type="entry name" value="PLA2_B"/>
    <property type="match status" value="1"/>
</dbReference>
<feature type="chain" id="PRO_5020846126" description="Lysophospholipase" evidence="9">
    <location>
        <begin position="20"/>
        <end position="1522"/>
    </location>
</feature>
<proteinExistence type="inferred from homology"/>
<dbReference type="Gene3D" id="3.40.1090.10">
    <property type="entry name" value="Cytosolic phospholipase A2 catalytic domain"/>
    <property type="match status" value="1"/>
</dbReference>
<dbReference type="FunFam" id="2.60.40.1760:FF:000005">
    <property type="entry name" value="Putative alpha-glucosidase AgdA"/>
    <property type="match status" value="1"/>
</dbReference>
<dbReference type="CDD" id="cd06602">
    <property type="entry name" value="GH31_MGAM_SI_GAA"/>
    <property type="match status" value="1"/>
</dbReference>
<feature type="domain" description="PLA2c" evidence="10">
    <location>
        <begin position="37"/>
        <end position="549"/>
    </location>
</feature>
<dbReference type="GO" id="GO:0009395">
    <property type="term" value="P:phospholipid catabolic process"/>
    <property type="evidence" value="ECO:0007669"/>
    <property type="project" value="InterPro"/>
</dbReference>
<keyword evidence="4 9" id="KW-0732">Signal</keyword>
<organism evidence="11 12">
    <name type="scientific">Cryomyces minteri</name>
    <dbReference type="NCBI Taxonomy" id="331657"/>
    <lineage>
        <taxon>Eukaryota</taxon>
        <taxon>Fungi</taxon>
        <taxon>Dikarya</taxon>
        <taxon>Ascomycota</taxon>
        <taxon>Pezizomycotina</taxon>
        <taxon>Dothideomycetes</taxon>
        <taxon>Dothideomycetes incertae sedis</taxon>
        <taxon>Cryomyces</taxon>
    </lineage>
</organism>
<comment type="similarity">
    <text evidence="2">Belongs to the glycosyl hydrolase 31 family.</text>
</comment>
<keyword evidence="8 9" id="KW-0443">Lipid metabolism</keyword>
<comment type="caution">
    <text evidence="11">The sequence shown here is derived from an EMBL/GenBank/DDBJ whole genome shotgun (WGS) entry which is preliminary data.</text>
</comment>
<dbReference type="GO" id="GO:0005975">
    <property type="term" value="P:carbohydrate metabolic process"/>
    <property type="evidence" value="ECO:0007669"/>
    <property type="project" value="InterPro"/>
</dbReference>
<keyword evidence="7" id="KW-0326">Glycosidase</keyword>
<dbReference type="InterPro" id="IPR016035">
    <property type="entry name" value="Acyl_Trfase/lysoPLipase"/>
</dbReference>
<dbReference type="PROSITE" id="PS00707">
    <property type="entry name" value="GLYCOSYL_HYDROL_F31_2"/>
    <property type="match status" value="1"/>
</dbReference>
<dbReference type="PROSITE" id="PS00129">
    <property type="entry name" value="GLYCOSYL_HYDROL_F31_1"/>
    <property type="match status" value="1"/>
</dbReference>
<dbReference type="PANTHER" id="PTHR22762">
    <property type="entry name" value="ALPHA-GLUCOSIDASE"/>
    <property type="match status" value="1"/>
</dbReference>
<dbReference type="GO" id="GO:0004558">
    <property type="term" value="F:alpha-1,4-glucosidase activity"/>
    <property type="evidence" value="ECO:0007669"/>
    <property type="project" value="UniProtKB-EC"/>
</dbReference>
<dbReference type="OrthoDB" id="5839090at2759"/>
<dbReference type="Pfam" id="PF21365">
    <property type="entry name" value="Glyco_hydro_31_3rd"/>
    <property type="match status" value="1"/>
</dbReference>
<keyword evidence="8 9" id="KW-0442">Lipid degradation</keyword>
<dbReference type="PANTHER" id="PTHR22762:SF133">
    <property type="entry name" value="P-TYPE DOMAIN-CONTAINING PROTEIN"/>
    <property type="match status" value="1"/>
</dbReference>
<dbReference type="GO" id="GO:0004622">
    <property type="term" value="F:phosphatidylcholine lysophospholipase activity"/>
    <property type="evidence" value="ECO:0007669"/>
    <property type="project" value="UniProtKB-EC"/>
</dbReference>
<evidence type="ECO:0000313" key="12">
    <source>
        <dbReference type="Proteomes" id="UP000308768"/>
    </source>
</evidence>
<dbReference type="InterPro" id="IPR017853">
    <property type="entry name" value="GH"/>
</dbReference>
<dbReference type="SUPFAM" id="SSF74650">
    <property type="entry name" value="Galactose mutarotase-like"/>
    <property type="match status" value="1"/>
</dbReference>
<dbReference type="InterPro" id="IPR002642">
    <property type="entry name" value="LysoPLipase_cat_dom"/>
</dbReference>
<dbReference type="SUPFAM" id="SSF52151">
    <property type="entry name" value="FabD/lysophospholipase-like"/>
    <property type="match status" value="1"/>
</dbReference>
<dbReference type="FunFam" id="3.20.20.80:FF:000138">
    <property type="entry name" value="Putative alpha-glucosidase AgdA"/>
    <property type="match status" value="1"/>
</dbReference>
<evidence type="ECO:0000256" key="7">
    <source>
        <dbReference type="ARBA" id="ARBA00023295"/>
    </source>
</evidence>
<dbReference type="Proteomes" id="UP000308768">
    <property type="component" value="Unassembled WGS sequence"/>
</dbReference>
<keyword evidence="12" id="KW-1185">Reference proteome</keyword>
<dbReference type="GO" id="GO:0030246">
    <property type="term" value="F:carbohydrate binding"/>
    <property type="evidence" value="ECO:0007669"/>
    <property type="project" value="InterPro"/>
</dbReference>
<dbReference type="CDD" id="cd14752">
    <property type="entry name" value="GH31_N"/>
    <property type="match status" value="1"/>
</dbReference>